<evidence type="ECO:0000256" key="1">
    <source>
        <dbReference type="ARBA" id="ARBA00025498"/>
    </source>
</evidence>
<evidence type="ECO:0000256" key="2">
    <source>
        <dbReference type="ARBA" id="ARBA00026154"/>
    </source>
</evidence>
<feature type="compositionally biased region" description="Acidic residues" evidence="5">
    <location>
        <begin position="432"/>
        <end position="444"/>
    </location>
</feature>
<dbReference type="OrthoDB" id="16717at2759"/>
<dbReference type="SUPFAM" id="SSF50978">
    <property type="entry name" value="WD40 repeat-like"/>
    <property type="match status" value="1"/>
</dbReference>
<feature type="compositionally biased region" description="Pro residues" evidence="5">
    <location>
        <begin position="553"/>
        <end position="617"/>
    </location>
</feature>
<evidence type="ECO:0000256" key="3">
    <source>
        <dbReference type="PROSITE-ProRule" id="PRU00221"/>
    </source>
</evidence>
<dbReference type="FunFam" id="2.130.10.10:FF:002010">
    <property type="entry name" value="WD40 repeat-like protein"/>
    <property type="match status" value="1"/>
</dbReference>
<reference evidence="6" key="1">
    <citation type="submission" date="2022-10" db="EMBL/GenBank/DDBJ databases">
        <title>Tapping the CABI collections for fungal endophytes: first genome assemblies for Collariella, Neodidymelliopsis, Ascochyta clinopodiicola, Didymella pomorum, Didymosphaeria variabile, Neocosmospora piperis and Neocucurbitaria cava.</title>
        <authorList>
            <person name="Hill R."/>
        </authorList>
    </citation>
    <scope>NUCLEOTIDE SEQUENCE</scope>
    <source>
        <strain evidence="6">IMI 355091</strain>
    </source>
</reference>
<keyword evidence="3" id="KW-0853">WD repeat</keyword>
<organism evidence="6 7">
    <name type="scientific">Didymella pomorum</name>
    <dbReference type="NCBI Taxonomy" id="749634"/>
    <lineage>
        <taxon>Eukaryota</taxon>
        <taxon>Fungi</taxon>
        <taxon>Dikarya</taxon>
        <taxon>Ascomycota</taxon>
        <taxon>Pezizomycotina</taxon>
        <taxon>Dothideomycetes</taxon>
        <taxon>Pleosporomycetidae</taxon>
        <taxon>Pleosporales</taxon>
        <taxon>Pleosporineae</taxon>
        <taxon>Didymellaceae</taxon>
        <taxon>Didymella</taxon>
    </lineage>
</organism>
<keyword evidence="4" id="KW-0539">Nucleus</keyword>
<comment type="function">
    <text evidence="1">Required for 3'-end cleavage and polyadenylation of pre-mRNAs. Also involved in chromosome segregation where it has a role in chromosome attachment to the mitotic spindle.</text>
</comment>
<dbReference type="GO" id="GO:0005847">
    <property type="term" value="C:mRNA cleavage and polyadenylation specificity factor complex"/>
    <property type="evidence" value="ECO:0007669"/>
    <property type="project" value="TreeGrafter"/>
</dbReference>
<dbReference type="PANTHER" id="PTHR22836">
    <property type="entry name" value="WD40 REPEAT PROTEIN"/>
    <property type="match status" value="1"/>
</dbReference>
<keyword evidence="4" id="KW-0507">mRNA processing</keyword>
<dbReference type="EMBL" id="JAPEVA010000067">
    <property type="protein sequence ID" value="KAJ4401945.1"/>
    <property type="molecule type" value="Genomic_DNA"/>
</dbReference>
<feature type="repeat" description="WD" evidence="3">
    <location>
        <begin position="362"/>
        <end position="393"/>
    </location>
</feature>
<name>A0A9W8Z8C0_9PLEO</name>
<feature type="compositionally biased region" description="Gly residues" evidence="5">
    <location>
        <begin position="626"/>
        <end position="642"/>
    </location>
</feature>
<dbReference type="InterPro" id="IPR045245">
    <property type="entry name" value="Pfs2-like"/>
</dbReference>
<feature type="repeat" description="WD" evidence="3">
    <location>
        <begin position="124"/>
        <end position="156"/>
    </location>
</feature>
<dbReference type="GO" id="GO:0031124">
    <property type="term" value="P:mRNA 3'-end processing"/>
    <property type="evidence" value="ECO:0007669"/>
    <property type="project" value="UniProtKB-UniRule"/>
</dbReference>
<feature type="repeat" description="WD" evidence="3">
    <location>
        <begin position="165"/>
        <end position="206"/>
    </location>
</feature>
<feature type="compositionally biased region" description="Low complexity" evidence="5">
    <location>
        <begin position="465"/>
        <end position="477"/>
    </location>
</feature>
<dbReference type="AlphaFoldDB" id="A0A9W8Z8C0"/>
<proteinExistence type="predicted"/>
<comment type="subcellular location">
    <subcellularLocation>
        <location evidence="4">Nucleus</location>
    </subcellularLocation>
</comment>
<dbReference type="SMART" id="SM00320">
    <property type="entry name" value="WD40"/>
    <property type="match status" value="7"/>
</dbReference>
<dbReference type="InterPro" id="IPR036322">
    <property type="entry name" value="WD40_repeat_dom_sf"/>
</dbReference>
<keyword evidence="7" id="KW-1185">Reference proteome</keyword>
<accession>A0A9W8Z8C0</accession>
<feature type="compositionally biased region" description="Basic and acidic residues" evidence="5">
    <location>
        <begin position="682"/>
        <end position="696"/>
    </location>
</feature>
<protein>
    <recommendedName>
        <fullName evidence="2 4">Polyadenylation factor subunit 2</fullName>
    </recommendedName>
</protein>
<dbReference type="PROSITE" id="PS50294">
    <property type="entry name" value="WD_REPEATS_REGION"/>
    <property type="match status" value="3"/>
</dbReference>
<dbReference type="InterPro" id="IPR001680">
    <property type="entry name" value="WD40_rpt"/>
</dbReference>
<dbReference type="Gene3D" id="2.130.10.10">
    <property type="entry name" value="YVTN repeat-like/Quinoprotein amine dehydrogenase"/>
    <property type="match status" value="2"/>
</dbReference>
<gene>
    <name evidence="6" type="primary">PFS2</name>
    <name evidence="6" type="ORF">N0V91_007599</name>
</gene>
<dbReference type="PROSITE" id="PS50082">
    <property type="entry name" value="WD_REPEATS_2"/>
    <property type="match status" value="6"/>
</dbReference>
<evidence type="ECO:0000313" key="6">
    <source>
        <dbReference type="EMBL" id="KAJ4401945.1"/>
    </source>
</evidence>
<feature type="region of interest" description="Disordered" evidence="5">
    <location>
        <begin position="1"/>
        <end position="21"/>
    </location>
</feature>
<dbReference type="PANTHER" id="PTHR22836:SF0">
    <property type="entry name" value="PRE-MRNA 3' END PROCESSING PROTEIN WDR33"/>
    <property type="match status" value="1"/>
</dbReference>
<feature type="compositionally biased region" description="Pro residues" evidence="5">
    <location>
        <begin position="493"/>
        <end position="519"/>
    </location>
</feature>
<comment type="caution">
    <text evidence="6">The sequence shown here is derived from an EMBL/GenBank/DDBJ whole genome shotgun (WGS) entry which is preliminary data.</text>
</comment>
<evidence type="ECO:0000313" key="7">
    <source>
        <dbReference type="Proteomes" id="UP001140510"/>
    </source>
</evidence>
<feature type="repeat" description="WD" evidence="3">
    <location>
        <begin position="82"/>
        <end position="114"/>
    </location>
</feature>
<feature type="repeat" description="WD" evidence="3">
    <location>
        <begin position="249"/>
        <end position="291"/>
    </location>
</feature>
<dbReference type="InterPro" id="IPR015943">
    <property type="entry name" value="WD40/YVTN_repeat-like_dom_sf"/>
</dbReference>
<sequence>MEREPYQHQFEGGPRARPKRAVTDYGATTVQWMRNRRPRYKNIAMPEMERPSASYIVDMEPPAARLASAAESIPAKAVHSSLNKVKHPINVVKWTPEGRRLLTGSTSGEFTLWNGMGFNFETIMQAHEAAIRCVEYTHTDDWLLSADQTGVVKYWQTNFNNVKEIQAHTEAVRGLAIAPTDSKFVTCADDTTLKIWDFASSQEEQTLTGHGWEVKSVDWHPHKGLLVSGSKDHQVKFWDPRTGRCLTTLHGHKNPISKTMFEPNQGNLLATCARDHTARIFDLRMMRDVLLLRGHEKDIITMAWHPMHKNLLSTGGVDGSIHHYLLDEQNAPAGTPPALSPYDSADPQNAPAQAIYPAHSIQYAHDFTVWTLDWHPLGHILASGSNDRVTRFWTRPRPGDAKYPEDRYHIGQEAAERNGTFDSRHGRRQRQEEEEQEAEDEAEGLVDQKLPTNTAGVGSLPFLPPGLNLPGLAPTNPDGTSSALPGIGGVSHPIPPPPTGASPFPPGPPPPFPGAPPGMDPARLAHLIQSGVMPPPPPLPHHGGPPSQHVAPPGFPPPPHQNGAPQFPPGPPPNFQFPPGMPPGFPPPGFPQGAPPGFPPAGFPQGAPPGFPPPGFAPPGIQMAGQNGGPVGGQNGQNGGDQNGWKRGRAPLPDQNDALQAEMRQGRYRKARGGNGTAVGEYWRRLKESAPKEEKPKRVKKDSNYIAKQGKKRRKAMAKPE</sequence>
<dbReference type="CDD" id="cd00200">
    <property type="entry name" value="WD40"/>
    <property type="match status" value="1"/>
</dbReference>
<feature type="region of interest" description="Disordered" evidence="5">
    <location>
        <begin position="413"/>
        <end position="721"/>
    </location>
</feature>
<feature type="repeat" description="WD" evidence="3">
    <location>
        <begin position="207"/>
        <end position="248"/>
    </location>
</feature>
<dbReference type="Proteomes" id="UP001140510">
    <property type="component" value="Unassembled WGS sequence"/>
</dbReference>
<feature type="compositionally biased region" description="Basic residues" evidence="5">
    <location>
        <begin position="709"/>
        <end position="721"/>
    </location>
</feature>
<dbReference type="Pfam" id="PF00400">
    <property type="entry name" value="WD40"/>
    <property type="match status" value="6"/>
</dbReference>
<evidence type="ECO:0000256" key="4">
    <source>
        <dbReference type="RuleBase" id="RU369034"/>
    </source>
</evidence>
<evidence type="ECO:0000256" key="5">
    <source>
        <dbReference type="SAM" id="MobiDB-lite"/>
    </source>
</evidence>